<evidence type="ECO:0000313" key="2">
    <source>
        <dbReference type="Proteomes" id="UP000183192"/>
    </source>
</evidence>
<dbReference type="InterPro" id="IPR027417">
    <property type="entry name" value="P-loop_NTPase"/>
</dbReference>
<organism evidence="1 2">
    <name type="scientific">Candidatus Falkowbacteria bacterium CG1_02_37_44</name>
    <dbReference type="NCBI Taxonomy" id="1805146"/>
    <lineage>
        <taxon>Bacteria</taxon>
        <taxon>Candidatus Falkowiibacteriota</taxon>
    </lineage>
</organism>
<comment type="caution">
    <text evidence="1">The sequence shown here is derived from an EMBL/GenBank/DDBJ whole genome shotgun (WGS) entry which is preliminary data.</text>
</comment>
<dbReference type="STRING" id="1805146.AUJ27_02430"/>
<dbReference type="SUPFAM" id="SSF52540">
    <property type="entry name" value="P-loop containing nucleoside triphosphate hydrolases"/>
    <property type="match status" value="1"/>
</dbReference>
<reference evidence="1 2" key="1">
    <citation type="journal article" date="2016" name="Environ. Microbiol.">
        <title>Genomic resolution of a cold subsurface aquifer community provides metabolic insights for novel microbes adapted to high CO concentrations.</title>
        <authorList>
            <person name="Probst A.J."/>
            <person name="Castelle C.J."/>
            <person name="Singh A."/>
            <person name="Brown C.T."/>
            <person name="Anantharaman K."/>
            <person name="Sharon I."/>
            <person name="Hug L.A."/>
            <person name="Burstein D."/>
            <person name="Emerson J.B."/>
            <person name="Thomas B.C."/>
            <person name="Banfield J.F."/>
        </authorList>
    </citation>
    <scope>NUCLEOTIDE SEQUENCE [LARGE SCALE GENOMIC DNA]</scope>
    <source>
        <strain evidence="1">CG1_02_37_44</strain>
    </source>
</reference>
<gene>
    <name evidence="1" type="ORF">AUJ27_02430</name>
</gene>
<evidence type="ECO:0008006" key="3">
    <source>
        <dbReference type="Google" id="ProtNLM"/>
    </source>
</evidence>
<dbReference type="AlphaFoldDB" id="A0A1J4TAB5"/>
<dbReference type="Proteomes" id="UP000183192">
    <property type="component" value="Unassembled WGS sequence"/>
</dbReference>
<dbReference type="EMBL" id="MNUU01000046">
    <property type="protein sequence ID" value="OIO07430.1"/>
    <property type="molecule type" value="Genomic_DNA"/>
</dbReference>
<sequence>MLHHLIFEGAELSGKSWLMSRIYDYLEPKYNQSDRILDGCHWFNCDVGVYGTKHGRPIIKNYLRIFKTLAKKNLLIEKLHLSDIVYNRLHNQKEINYSAIEKDLVKLNFKIILITFPEDKKILNKRIKDRLNLYPHYERILQSPDWYLNQQRQYLAEIKKTSIPYLIIKTDKLPDNKLVIKILKWMGEK</sequence>
<protein>
    <recommendedName>
        <fullName evidence="3">Thymidylate kinase-like domain-containing protein</fullName>
    </recommendedName>
</protein>
<proteinExistence type="predicted"/>
<accession>A0A1J4TAB5</accession>
<evidence type="ECO:0000313" key="1">
    <source>
        <dbReference type="EMBL" id="OIO07430.1"/>
    </source>
</evidence>
<dbReference type="Gene3D" id="3.40.50.300">
    <property type="entry name" value="P-loop containing nucleotide triphosphate hydrolases"/>
    <property type="match status" value="1"/>
</dbReference>
<name>A0A1J4TAB5_9BACT</name>